<sequence>MKTVTKLMMATVLGLTLAAPASANSLNNLSEMTSDLLSRQLIEVRESIKVQTKQALENSVRLVAEQMKLSQNTEQQAEQTVSAETANTAAQPKAE</sequence>
<feature type="chain" id="PRO_5003591005" description="Secreted protein" evidence="2">
    <location>
        <begin position="24"/>
        <end position="95"/>
    </location>
</feature>
<comment type="caution">
    <text evidence="3">The sequence shown here is derived from an EMBL/GenBank/DDBJ whole genome shotgun (WGS) entry which is preliminary data.</text>
</comment>
<protein>
    <recommendedName>
        <fullName evidence="5">Secreted protein</fullName>
    </recommendedName>
</protein>
<proteinExistence type="predicted"/>
<keyword evidence="4" id="KW-1185">Reference proteome</keyword>
<evidence type="ECO:0000313" key="4">
    <source>
        <dbReference type="Proteomes" id="UP000012046"/>
    </source>
</evidence>
<dbReference type="RefSeq" id="WP_008949776.1">
    <property type="nucleotide sequence ID" value="NZ_AHTH01000005.1"/>
</dbReference>
<evidence type="ECO:0000313" key="3">
    <source>
        <dbReference type="EMBL" id="EHR42385.1"/>
    </source>
</evidence>
<dbReference type="PATRIC" id="fig|1129374.4.peg.785"/>
<accession>H3ZBS1</accession>
<feature type="region of interest" description="Disordered" evidence="1">
    <location>
        <begin position="69"/>
        <end position="95"/>
    </location>
</feature>
<dbReference type="AlphaFoldDB" id="H3ZBS1"/>
<feature type="signal peptide" evidence="2">
    <location>
        <begin position="1"/>
        <end position="23"/>
    </location>
</feature>
<organism evidence="3 4">
    <name type="scientific">Alishewanella jeotgali KCTC 22429</name>
    <dbReference type="NCBI Taxonomy" id="1129374"/>
    <lineage>
        <taxon>Bacteria</taxon>
        <taxon>Pseudomonadati</taxon>
        <taxon>Pseudomonadota</taxon>
        <taxon>Gammaproteobacteria</taxon>
        <taxon>Alteromonadales</taxon>
        <taxon>Alteromonadaceae</taxon>
        <taxon>Alishewanella</taxon>
    </lineage>
</organism>
<dbReference type="EMBL" id="AHTH01000005">
    <property type="protein sequence ID" value="EHR42385.1"/>
    <property type="molecule type" value="Genomic_DNA"/>
</dbReference>
<gene>
    <name evidence="3" type="ORF">AJE_03881</name>
</gene>
<dbReference type="Proteomes" id="UP000012046">
    <property type="component" value="Unassembled WGS sequence"/>
</dbReference>
<evidence type="ECO:0008006" key="5">
    <source>
        <dbReference type="Google" id="ProtNLM"/>
    </source>
</evidence>
<evidence type="ECO:0000256" key="2">
    <source>
        <dbReference type="SAM" id="SignalP"/>
    </source>
</evidence>
<name>H3ZBS1_9ALTE</name>
<evidence type="ECO:0000256" key="1">
    <source>
        <dbReference type="SAM" id="MobiDB-lite"/>
    </source>
</evidence>
<keyword evidence="2" id="KW-0732">Signal</keyword>
<reference evidence="3 4" key="1">
    <citation type="journal article" date="2012" name="J. Bacteriol.">
        <title>Genome Sequence of Extracellular-Protease-Producing Alishewanella jeotgali Isolated from Traditional Korean Fermented Seafood.</title>
        <authorList>
            <person name="Jung J."/>
            <person name="Chun J."/>
            <person name="Park W."/>
        </authorList>
    </citation>
    <scope>NUCLEOTIDE SEQUENCE [LARGE SCALE GENOMIC DNA]</scope>
    <source>
        <strain evidence="3 4">KCTC 22429</strain>
    </source>
</reference>